<reference evidence="1" key="1">
    <citation type="journal article" date="2021" name="Genome Biol. Evol.">
        <title>A High-Quality Reference Genome for a Parasitic Bivalve with Doubly Uniparental Inheritance (Bivalvia: Unionida).</title>
        <authorList>
            <person name="Smith C.H."/>
        </authorList>
    </citation>
    <scope>NUCLEOTIDE SEQUENCE</scope>
    <source>
        <strain evidence="1">CHS0354</strain>
    </source>
</reference>
<dbReference type="EMBL" id="JAEAOA010000138">
    <property type="protein sequence ID" value="KAK3605480.1"/>
    <property type="molecule type" value="Genomic_DNA"/>
</dbReference>
<sequence>MTFSAARITSCSVASLAAIDEGRNAVAVRMLPGAYWIHAVNKEVQRQNRSREGDNTKVNIHVKDSTLFSDTEIIIGCNSMAVVHISRRTILDLRYEFDPIDAVIGLGNHTVPGIV</sequence>
<protein>
    <submittedName>
        <fullName evidence="1">Uncharacterized protein</fullName>
    </submittedName>
</protein>
<comment type="caution">
    <text evidence="1">The sequence shown here is derived from an EMBL/GenBank/DDBJ whole genome shotgun (WGS) entry which is preliminary data.</text>
</comment>
<name>A0AAE0T7W8_9BIVA</name>
<evidence type="ECO:0000313" key="1">
    <source>
        <dbReference type="EMBL" id="KAK3605480.1"/>
    </source>
</evidence>
<proteinExistence type="predicted"/>
<dbReference type="AlphaFoldDB" id="A0AAE0T7W8"/>
<dbReference type="Proteomes" id="UP001195483">
    <property type="component" value="Unassembled WGS sequence"/>
</dbReference>
<organism evidence="1 2">
    <name type="scientific">Potamilus streckersoni</name>
    <dbReference type="NCBI Taxonomy" id="2493646"/>
    <lineage>
        <taxon>Eukaryota</taxon>
        <taxon>Metazoa</taxon>
        <taxon>Spiralia</taxon>
        <taxon>Lophotrochozoa</taxon>
        <taxon>Mollusca</taxon>
        <taxon>Bivalvia</taxon>
        <taxon>Autobranchia</taxon>
        <taxon>Heteroconchia</taxon>
        <taxon>Palaeoheterodonta</taxon>
        <taxon>Unionida</taxon>
        <taxon>Unionoidea</taxon>
        <taxon>Unionidae</taxon>
        <taxon>Ambleminae</taxon>
        <taxon>Lampsilini</taxon>
        <taxon>Potamilus</taxon>
    </lineage>
</organism>
<evidence type="ECO:0000313" key="2">
    <source>
        <dbReference type="Proteomes" id="UP001195483"/>
    </source>
</evidence>
<reference evidence="1" key="2">
    <citation type="journal article" date="2021" name="Genome Biol. Evol.">
        <title>Developing a high-quality reference genome for a parasitic bivalve with doubly uniparental inheritance (Bivalvia: Unionida).</title>
        <authorList>
            <person name="Smith C.H."/>
        </authorList>
    </citation>
    <scope>NUCLEOTIDE SEQUENCE</scope>
    <source>
        <strain evidence="1">CHS0354</strain>
        <tissue evidence="1">Mantle</tissue>
    </source>
</reference>
<accession>A0AAE0T7W8</accession>
<keyword evidence="2" id="KW-1185">Reference proteome</keyword>
<gene>
    <name evidence="1" type="ORF">CHS0354_001465</name>
</gene>
<reference evidence="1" key="3">
    <citation type="submission" date="2023-05" db="EMBL/GenBank/DDBJ databases">
        <authorList>
            <person name="Smith C.H."/>
        </authorList>
    </citation>
    <scope>NUCLEOTIDE SEQUENCE</scope>
    <source>
        <strain evidence="1">CHS0354</strain>
        <tissue evidence="1">Mantle</tissue>
    </source>
</reference>